<dbReference type="Proteomes" id="UP000462931">
    <property type="component" value="Unassembled WGS sequence"/>
</dbReference>
<protein>
    <submittedName>
        <fullName evidence="2">Glycosyltransferase</fullName>
    </submittedName>
</protein>
<evidence type="ECO:0000313" key="3">
    <source>
        <dbReference type="Proteomes" id="UP000462931"/>
    </source>
</evidence>
<evidence type="ECO:0000313" key="2">
    <source>
        <dbReference type="EMBL" id="MRX45677.1"/>
    </source>
</evidence>
<dbReference type="InterPro" id="IPR001173">
    <property type="entry name" value="Glyco_trans_2-like"/>
</dbReference>
<dbReference type="Pfam" id="PF00535">
    <property type="entry name" value="Glycos_transf_2"/>
    <property type="match status" value="1"/>
</dbReference>
<dbReference type="PANTHER" id="PTHR43685:SF2">
    <property type="entry name" value="GLYCOSYLTRANSFERASE 2-LIKE DOMAIN-CONTAINING PROTEIN"/>
    <property type="match status" value="1"/>
</dbReference>
<name>A0A7K0FKN7_9SPHI</name>
<keyword evidence="2" id="KW-0808">Transferase</keyword>
<dbReference type="SUPFAM" id="SSF53448">
    <property type="entry name" value="Nucleotide-diphospho-sugar transferases"/>
    <property type="match status" value="1"/>
</dbReference>
<dbReference type="InterPro" id="IPR029044">
    <property type="entry name" value="Nucleotide-diphossugar_trans"/>
</dbReference>
<dbReference type="InterPro" id="IPR050834">
    <property type="entry name" value="Glycosyltransf_2"/>
</dbReference>
<organism evidence="2 3">
    <name type="scientific">Pedobacter puniceum</name>
    <dbReference type="NCBI Taxonomy" id="2666136"/>
    <lineage>
        <taxon>Bacteria</taxon>
        <taxon>Pseudomonadati</taxon>
        <taxon>Bacteroidota</taxon>
        <taxon>Sphingobacteriia</taxon>
        <taxon>Sphingobacteriales</taxon>
        <taxon>Sphingobacteriaceae</taxon>
        <taxon>Pedobacter</taxon>
    </lineage>
</organism>
<dbReference type="EMBL" id="WKJI01000001">
    <property type="protein sequence ID" value="MRX45677.1"/>
    <property type="molecule type" value="Genomic_DNA"/>
</dbReference>
<evidence type="ECO:0000259" key="1">
    <source>
        <dbReference type="Pfam" id="PF00535"/>
    </source>
</evidence>
<dbReference type="GO" id="GO:0016740">
    <property type="term" value="F:transferase activity"/>
    <property type="evidence" value="ECO:0007669"/>
    <property type="project" value="UniProtKB-KW"/>
</dbReference>
<proteinExistence type="predicted"/>
<sequence length="314" mass="36967">MIALNRWPWRHEPNEDLYAIRTYWPKISIVTPSFNQGQYIEETILSVLNQGYPNLEYIIIDGGSTDNTVHILKKYQDKITYWVSETDRGQSHALNKGFSKATGEIFAYLNSDDCYYPKTLFKVANSFLEEDSEADLLFIGNCYWAANFDDVDGKLDIPSFPKDLKAALLKKMIAPQASMFWTMRHHNLKFYEQLRFCMDFEFWLQLIKNNYKVIRINELFSLFRQHQEAKTHTIENVMWAELIGVTNIYKGYLDEKGALDITKNNLQIEINEFYKSFCKNNSGKIRLIERLLSLKNSGLPWKQKLKYIIKDLWS</sequence>
<keyword evidence="3" id="KW-1185">Reference proteome</keyword>
<feature type="domain" description="Glycosyltransferase 2-like" evidence="1">
    <location>
        <begin position="28"/>
        <end position="144"/>
    </location>
</feature>
<dbReference type="Gene3D" id="3.90.550.10">
    <property type="entry name" value="Spore Coat Polysaccharide Biosynthesis Protein SpsA, Chain A"/>
    <property type="match status" value="1"/>
</dbReference>
<gene>
    <name evidence="2" type="ORF">GJJ64_00570</name>
</gene>
<comment type="caution">
    <text evidence="2">The sequence shown here is derived from an EMBL/GenBank/DDBJ whole genome shotgun (WGS) entry which is preliminary data.</text>
</comment>
<dbReference type="AlphaFoldDB" id="A0A7K0FKN7"/>
<accession>A0A7K0FKN7</accession>
<dbReference type="RefSeq" id="WP_154285847.1">
    <property type="nucleotide sequence ID" value="NZ_WKJI01000001.1"/>
</dbReference>
<dbReference type="PANTHER" id="PTHR43685">
    <property type="entry name" value="GLYCOSYLTRANSFERASE"/>
    <property type="match status" value="1"/>
</dbReference>
<dbReference type="CDD" id="cd06433">
    <property type="entry name" value="GT_2_WfgS_like"/>
    <property type="match status" value="1"/>
</dbReference>
<reference evidence="2 3" key="1">
    <citation type="submission" date="2019-11" db="EMBL/GenBank/DDBJ databases">
        <authorList>
            <person name="Cheng Q."/>
            <person name="Yang Z."/>
        </authorList>
    </citation>
    <scope>NUCLEOTIDE SEQUENCE [LARGE SCALE GENOMIC DNA]</scope>
    <source>
        <strain evidence="2 3">HX-22-1</strain>
    </source>
</reference>